<keyword evidence="3" id="KW-1185">Reference proteome</keyword>
<reference evidence="2" key="1">
    <citation type="submission" date="2021-06" db="EMBL/GenBank/DDBJ databases">
        <authorList>
            <person name="Kallberg Y."/>
            <person name="Tangrot J."/>
            <person name="Rosling A."/>
        </authorList>
    </citation>
    <scope>NUCLEOTIDE SEQUENCE</scope>
    <source>
        <strain evidence="2">MT106</strain>
    </source>
</reference>
<comment type="caution">
    <text evidence="2">The sequence shown here is derived from an EMBL/GenBank/DDBJ whole genome shotgun (WGS) entry which is preliminary data.</text>
</comment>
<name>A0A9N9GZJ8_9GLOM</name>
<gene>
    <name evidence="2" type="ORF">AGERDE_LOCUS11218</name>
</gene>
<feature type="non-terminal residue" evidence="2">
    <location>
        <position position="91"/>
    </location>
</feature>
<feature type="compositionally biased region" description="Polar residues" evidence="1">
    <location>
        <begin position="40"/>
        <end position="51"/>
    </location>
</feature>
<accession>A0A9N9GZJ8</accession>
<dbReference type="Proteomes" id="UP000789831">
    <property type="component" value="Unassembled WGS sequence"/>
</dbReference>
<sequence length="91" mass="10338">MDISSFEKTLNTKSISTTSAMENPIDNNINHTITDDNKEPSLQTIYSNCQRISKKSKRDEDSDEKLNSSNQHCSASNKQDSDYSRTSLYIK</sequence>
<evidence type="ECO:0000313" key="3">
    <source>
        <dbReference type="Proteomes" id="UP000789831"/>
    </source>
</evidence>
<protein>
    <submittedName>
        <fullName evidence="2">8071_t:CDS:1</fullName>
    </submittedName>
</protein>
<feature type="compositionally biased region" description="Polar residues" evidence="1">
    <location>
        <begin position="67"/>
        <end position="91"/>
    </location>
</feature>
<feature type="compositionally biased region" description="Basic and acidic residues" evidence="1">
    <location>
        <begin position="57"/>
        <end position="66"/>
    </location>
</feature>
<dbReference type="EMBL" id="CAJVPL010004349">
    <property type="protein sequence ID" value="CAG8646489.1"/>
    <property type="molecule type" value="Genomic_DNA"/>
</dbReference>
<feature type="compositionally biased region" description="Low complexity" evidence="1">
    <location>
        <begin position="23"/>
        <end position="32"/>
    </location>
</feature>
<proteinExistence type="predicted"/>
<evidence type="ECO:0000256" key="1">
    <source>
        <dbReference type="SAM" id="MobiDB-lite"/>
    </source>
</evidence>
<feature type="compositionally biased region" description="Polar residues" evidence="1">
    <location>
        <begin position="1"/>
        <end position="21"/>
    </location>
</feature>
<dbReference type="AlphaFoldDB" id="A0A9N9GZJ8"/>
<feature type="region of interest" description="Disordered" evidence="1">
    <location>
        <begin position="1"/>
        <end position="91"/>
    </location>
</feature>
<evidence type="ECO:0000313" key="2">
    <source>
        <dbReference type="EMBL" id="CAG8646489.1"/>
    </source>
</evidence>
<organism evidence="2 3">
    <name type="scientific">Ambispora gerdemannii</name>
    <dbReference type="NCBI Taxonomy" id="144530"/>
    <lineage>
        <taxon>Eukaryota</taxon>
        <taxon>Fungi</taxon>
        <taxon>Fungi incertae sedis</taxon>
        <taxon>Mucoromycota</taxon>
        <taxon>Glomeromycotina</taxon>
        <taxon>Glomeromycetes</taxon>
        <taxon>Archaeosporales</taxon>
        <taxon>Ambisporaceae</taxon>
        <taxon>Ambispora</taxon>
    </lineage>
</organism>